<dbReference type="FunFam" id="3.90.640.10:FF:000003">
    <property type="entry name" value="Molecular chaperone DnaK"/>
    <property type="match status" value="1"/>
</dbReference>
<dbReference type="InterPro" id="IPR029048">
    <property type="entry name" value="HSP70_C_sf"/>
</dbReference>
<evidence type="ECO:0000256" key="1">
    <source>
        <dbReference type="ARBA" id="ARBA00007381"/>
    </source>
</evidence>
<dbReference type="SUPFAM" id="SSF53067">
    <property type="entry name" value="Actin-like ATPase domain"/>
    <property type="match status" value="2"/>
</dbReference>
<organism evidence="11 12">
    <name type="scientific">Mariniphaga anaerophila</name>
    <dbReference type="NCBI Taxonomy" id="1484053"/>
    <lineage>
        <taxon>Bacteria</taxon>
        <taxon>Pseudomonadati</taxon>
        <taxon>Bacteroidota</taxon>
        <taxon>Bacteroidia</taxon>
        <taxon>Marinilabiliales</taxon>
        <taxon>Prolixibacteraceae</taxon>
        <taxon>Mariniphaga</taxon>
    </lineage>
</organism>
<evidence type="ECO:0000313" key="11">
    <source>
        <dbReference type="EMBL" id="SHF74196.1"/>
    </source>
</evidence>
<dbReference type="CDD" id="cd10234">
    <property type="entry name" value="ASKHA_NBD_HSP70_DnaK-like"/>
    <property type="match status" value="1"/>
</dbReference>
<accession>A0A1M5E4S7</accession>
<comment type="similarity">
    <text evidence="1 8 9">Belongs to the heat shock protein 70 family.</text>
</comment>
<dbReference type="NCBIfam" id="NF001413">
    <property type="entry name" value="PRK00290.1"/>
    <property type="match status" value="1"/>
</dbReference>
<dbReference type="Gene3D" id="3.30.420.40">
    <property type="match status" value="2"/>
</dbReference>
<keyword evidence="4 8" id="KW-0547">Nucleotide-binding</keyword>
<evidence type="ECO:0000256" key="10">
    <source>
        <dbReference type="SAM" id="MobiDB-lite"/>
    </source>
</evidence>
<dbReference type="PANTHER" id="PTHR19375">
    <property type="entry name" value="HEAT SHOCK PROTEIN 70KDA"/>
    <property type="match status" value="1"/>
</dbReference>
<keyword evidence="12" id="KW-1185">Reference proteome</keyword>
<feature type="compositionally biased region" description="Basic and acidic residues" evidence="10">
    <location>
        <begin position="510"/>
        <end position="531"/>
    </location>
</feature>
<evidence type="ECO:0000256" key="8">
    <source>
        <dbReference type="HAMAP-Rule" id="MF_00332"/>
    </source>
</evidence>
<dbReference type="HAMAP" id="MF_00332">
    <property type="entry name" value="DnaK"/>
    <property type="match status" value="1"/>
</dbReference>
<protein>
    <recommendedName>
        <fullName evidence="2 8">Chaperone protein DnaK</fullName>
    </recommendedName>
    <alternativeName>
        <fullName evidence="8">HSP70</fullName>
    </alternativeName>
    <alternativeName>
        <fullName evidence="8">Heat shock 70 kDa protein</fullName>
    </alternativeName>
    <alternativeName>
        <fullName evidence="8">Heat shock protein 70</fullName>
    </alternativeName>
</protein>
<dbReference type="Gene3D" id="1.20.1270.10">
    <property type="match status" value="1"/>
</dbReference>
<reference evidence="11 12" key="1">
    <citation type="submission" date="2016-11" db="EMBL/GenBank/DDBJ databases">
        <authorList>
            <person name="Jaros S."/>
            <person name="Januszkiewicz K."/>
            <person name="Wedrychowicz H."/>
        </authorList>
    </citation>
    <scope>NUCLEOTIDE SEQUENCE [LARGE SCALE GENOMIC DNA]</scope>
    <source>
        <strain evidence="11 12">DSM 26910</strain>
    </source>
</reference>
<comment type="induction">
    <text evidence="8">By stress conditions e.g. heat shock.</text>
</comment>
<dbReference type="Pfam" id="PF00012">
    <property type="entry name" value="HSP70"/>
    <property type="match status" value="1"/>
</dbReference>
<dbReference type="OrthoDB" id="9766019at2"/>
<dbReference type="EMBL" id="FQUM01000008">
    <property type="protein sequence ID" value="SHF74196.1"/>
    <property type="molecule type" value="Genomic_DNA"/>
</dbReference>
<dbReference type="PROSITE" id="PS01036">
    <property type="entry name" value="HSP70_3"/>
    <property type="match status" value="1"/>
</dbReference>
<dbReference type="GO" id="GO:0051082">
    <property type="term" value="F:unfolded protein binding"/>
    <property type="evidence" value="ECO:0007669"/>
    <property type="project" value="InterPro"/>
</dbReference>
<keyword evidence="7 8" id="KW-0143">Chaperone</keyword>
<evidence type="ECO:0000256" key="3">
    <source>
        <dbReference type="ARBA" id="ARBA00022553"/>
    </source>
</evidence>
<evidence type="ECO:0000313" key="12">
    <source>
        <dbReference type="Proteomes" id="UP000184164"/>
    </source>
</evidence>
<dbReference type="GO" id="GO:0140662">
    <property type="term" value="F:ATP-dependent protein folding chaperone"/>
    <property type="evidence" value="ECO:0007669"/>
    <property type="project" value="InterPro"/>
</dbReference>
<dbReference type="InterPro" id="IPR043129">
    <property type="entry name" value="ATPase_NBD"/>
</dbReference>
<dbReference type="PRINTS" id="PR00301">
    <property type="entry name" value="HEATSHOCK70"/>
</dbReference>
<feature type="region of interest" description="Disordered" evidence="10">
    <location>
        <begin position="510"/>
        <end position="534"/>
    </location>
</feature>
<sequence length="644" mass="69638">MGKIIGIDLGTTNSCVAVMEGNEPVVIPNSEGKRTTPSIVAFVENGERKIGDPAKRQAITNPTKTVFSIKRFMGESFDRMNKEVQRIPYKVVKGDNNTPRVQIDDRKYSPQEISAMVLQKMKKTAEDYLGQEVSEAVITVPAYFSDSQRQATKEAGEIAGLKVRRIINEPTAASLAYGLDKMDKDMKIAVFDLGGGTFDISILELGDGVFEVKSTDGDTHLGGDDFDHVIIDWLADEFLKDEGVDLRRDPMALQRLKEAAEKAKIELSSSTQTEINLPYIMPVDGIPKHLVKTLTRSKFEQLADTLINATIEPCRKALKNAGLTASDIDEVILVGGSTRIPAVQDKVKEFFGKSPSKGVNPDEVVAVGAAIQGGVLTGEVKDVLLLDVTPLSLGIETMGGVMTKLIEANTTIPTKKSETFTTAADNQPSVEIHVLQGERPIASGNKTIGRFHLDGIPPAPRGIPQIEVTFDIDANGILNVHAKDKATGKSQSIRIEASSGLSEDEIKRMKQEADANAEADKQAKEKADKMNQADSLIFQTEKQLKEYGDKIPADKKKPIEDALAKLKEAHKSQDLAAIDTAMNELNTVFSAASQEMYNASQAQGGAQQGGAQQGPQADANAGQSQNNGSKDDGEVTDVDFEEVK</sequence>
<dbReference type="SUPFAM" id="SSF100920">
    <property type="entry name" value="Heat shock protein 70kD (HSP70), peptide-binding domain"/>
    <property type="match status" value="1"/>
</dbReference>
<feature type="compositionally biased region" description="Low complexity" evidence="10">
    <location>
        <begin position="613"/>
        <end position="623"/>
    </location>
</feature>
<feature type="region of interest" description="Disordered" evidence="10">
    <location>
        <begin position="599"/>
        <end position="644"/>
    </location>
</feature>
<dbReference type="Proteomes" id="UP000184164">
    <property type="component" value="Unassembled WGS sequence"/>
</dbReference>
<feature type="modified residue" description="Phosphothreonine; by autocatalysis" evidence="8">
    <location>
        <position position="197"/>
    </location>
</feature>
<dbReference type="InterPro" id="IPR029047">
    <property type="entry name" value="HSP70_peptide-bd_sf"/>
</dbReference>
<dbReference type="AlphaFoldDB" id="A0A1M5E4S7"/>
<dbReference type="STRING" id="1484053.SAMN05444274_10883"/>
<keyword evidence="5 8" id="KW-0067">ATP-binding</keyword>
<evidence type="ECO:0000256" key="7">
    <source>
        <dbReference type="ARBA" id="ARBA00023186"/>
    </source>
</evidence>
<keyword evidence="6 8" id="KW-0346">Stress response</keyword>
<dbReference type="FunFam" id="3.30.420.40:FF:000004">
    <property type="entry name" value="Molecular chaperone DnaK"/>
    <property type="match status" value="1"/>
</dbReference>
<dbReference type="NCBIfam" id="NF003520">
    <property type="entry name" value="PRK05183.1"/>
    <property type="match status" value="1"/>
</dbReference>
<dbReference type="RefSeq" id="WP_073002911.1">
    <property type="nucleotide sequence ID" value="NZ_FQUM01000008.1"/>
</dbReference>
<evidence type="ECO:0000256" key="2">
    <source>
        <dbReference type="ARBA" id="ARBA00014415"/>
    </source>
</evidence>
<gene>
    <name evidence="8" type="primary">dnaK</name>
    <name evidence="11" type="ORF">SAMN05444274_10883</name>
</gene>
<dbReference type="InterPro" id="IPR012725">
    <property type="entry name" value="Chaperone_DnaK"/>
</dbReference>
<dbReference type="Gene3D" id="3.90.640.10">
    <property type="entry name" value="Actin, Chain A, domain 4"/>
    <property type="match status" value="1"/>
</dbReference>
<evidence type="ECO:0000256" key="6">
    <source>
        <dbReference type="ARBA" id="ARBA00023016"/>
    </source>
</evidence>
<dbReference type="NCBIfam" id="TIGR02350">
    <property type="entry name" value="prok_dnaK"/>
    <property type="match status" value="1"/>
</dbReference>
<comment type="function">
    <text evidence="8">Acts as a chaperone.</text>
</comment>
<dbReference type="InterPro" id="IPR013126">
    <property type="entry name" value="Hsp_70_fam"/>
</dbReference>
<dbReference type="PROSITE" id="PS00297">
    <property type="entry name" value="HSP70_1"/>
    <property type="match status" value="1"/>
</dbReference>
<dbReference type="PROSITE" id="PS00329">
    <property type="entry name" value="HSP70_2"/>
    <property type="match status" value="1"/>
</dbReference>
<dbReference type="SUPFAM" id="SSF100934">
    <property type="entry name" value="Heat shock protein 70kD (HSP70), C-terminal subdomain"/>
    <property type="match status" value="1"/>
</dbReference>
<dbReference type="InterPro" id="IPR018181">
    <property type="entry name" value="Heat_shock_70_CS"/>
</dbReference>
<dbReference type="GO" id="GO:0005524">
    <property type="term" value="F:ATP binding"/>
    <property type="evidence" value="ECO:0007669"/>
    <property type="project" value="UniProtKB-UniRule"/>
</dbReference>
<dbReference type="FunFam" id="1.20.1270.10:FF:000001">
    <property type="entry name" value="Molecular chaperone DnaK"/>
    <property type="match status" value="1"/>
</dbReference>
<evidence type="ECO:0000256" key="4">
    <source>
        <dbReference type="ARBA" id="ARBA00022741"/>
    </source>
</evidence>
<feature type="compositionally biased region" description="Acidic residues" evidence="10">
    <location>
        <begin position="634"/>
        <end position="644"/>
    </location>
</feature>
<proteinExistence type="evidence at transcript level"/>
<name>A0A1M5E4S7_9BACT</name>
<dbReference type="Gene3D" id="2.60.34.10">
    <property type="entry name" value="Substrate Binding Domain Of DNAk, Chain A, domain 1"/>
    <property type="match status" value="1"/>
</dbReference>
<evidence type="ECO:0000256" key="5">
    <source>
        <dbReference type="ARBA" id="ARBA00022840"/>
    </source>
</evidence>
<dbReference type="FunFam" id="2.60.34.10:FF:000014">
    <property type="entry name" value="Chaperone protein DnaK HSP70"/>
    <property type="match status" value="1"/>
</dbReference>
<evidence type="ECO:0000256" key="9">
    <source>
        <dbReference type="RuleBase" id="RU003322"/>
    </source>
</evidence>
<keyword evidence="3 8" id="KW-0597">Phosphoprotein</keyword>